<keyword evidence="2" id="KW-1185">Reference proteome</keyword>
<evidence type="ECO:0000313" key="1">
    <source>
        <dbReference type="EMBL" id="SMC08015.1"/>
    </source>
</evidence>
<gene>
    <name evidence="1" type="ORF">SAMN00768000_3595</name>
</gene>
<sequence length="145" mass="15446">MFSLTLDVAALPANLRNTILTALAPHHPLPASPSVQWDGAIRLSLSQDALTHLARYGLPVVRRALASSPRLTTAIAEILAHDGDPRVLLDLALNPRTAGRVLDILAENPVTDALTQQCLALHPHASTTLRDGIAHRFPTPKGALS</sequence>
<dbReference type="AlphaFoldDB" id="A0A1W1WP74"/>
<dbReference type="InterPro" id="IPR011989">
    <property type="entry name" value="ARM-like"/>
</dbReference>
<dbReference type="Proteomes" id="UP000192660">
    <property type="component" value="Unassembled WGS sequence"/>
</dbReference>
<protein>
    <recommendedName>
        <fullName evidence="3">Leucine rich repeat variant</fullName>
    </recommendedName>
</protein>
<organism evidence="1 2">
    <name type="scientific">Sulfobacillus thermosulfidooxidans (strain DSM 9293 / VKM B-1269 / AT-1)</name>
    <dbReference type="NCBI Taxonomy" id="929705"/>
    <lineage>
        <taxon>Bacteria</taxon>
        <taxon>Bacillati</taxon>
        <taxon>Bacillota</taxon>
        <taxon>Clostridia</taxon>
        <taxon>Eubacteriales</taxon>
        <taxon>Clostridiales Family XVII. Incertae Sedis</taxon>
        <taxon>Sulfobacillus</taxon>
    </lineage>
</organism>
<proteinExistence type="predicted"/>
<reference evidence="2" key="1">
    <citation type="submission" date="2017-04" db="EMBL/GenBank/DDBJ databases">
        <authorList>
            <person name="Varghese N."/>
            <person name="Submissions S."/>
        </authorList>
    </citation>
    <scope>NUCLEOTIDE SEQUENCE [LARGE SCALE GENOMIC DNA]</scope>
    <source>
        <strain evidence="2">DSM 9293</strain>
    </source>
</reference>
<evidence type="ECO:0000313" key="2">
    <source>
        <dbReference type="Proteomes" id="UP000192660"/>
    </source>
</evidence>
<name>A0A1W1WP74_SULTA</name>
<dbReference type="EMBL" id="FWWY01000002">
    <property type="protein sequence ID" value="SMC08015.1"/>
    <property type="molecule type" value="Genomic_DNA"/>
</dbReference>
<accession>A0A1W1WP74</accession>
<evidence type="ECO:0008006" key="3">
    <source>
        <dbReference type="Google" id="ProtNLM"/>
    </source>
</evidence>
<dbReference type="Gene3D" id="1.25.10.10">
    <property type="entry name" value="Leucine-rich Repeat Variant"/>
    <property type="match status" value="1"/>
</dbReference>